<feature type="domain" description="Methyltransferase type 11" evidence="1">
    <location>
        <begin position="51"/>
        <end position="145"/>
    </location>
</feature>
<proteinExistence type="predicted"/>
<dbReference type="Proteomes" id="UP000251891">
    <property type="component" value="Unassembled WGS sequence"/>
</dbReference>
<evidence type="ECO:0000313" key="2">
    <source>
        <dbReference type="EMBL" id="RAY13311.1"/>
    </source>
</evidence>
<keyword evidence="2" id="KW-0489">Methyltransferase</keyword>
<dbReference type="CDD" id="cd02440">
    <property type="entry name" value="AdoMet_MTases"/>
    <property type="match status" value="1"/>
</dbReference>
<dbReference type="GO" id="GO:0032259">
    <property type="term" value="P:methylation"/>
    <property type="evidence" value="ECO:0007669"/>
    <property type="project" value="UniProtKB-KW"/>
</dbReference>
<dbReference type="GO" id="GO:0008757">
    <property type="term" value="F:S-adenosylmethionine-dependent methyltransferase activity"/>
    <property type="evidence" value="ECO:0007669"/>
    <property type="project" value="InterPro"/>
</dbReference>
<dbReference type="Gene3D" id="3.40.50.150">
    <property type="entry name" value="Vaccinia Virus protein VP39"/>
    <property type="match status" value="1"/>
</dbReference>
<keyword evidence="3" id="KW-1185">Reference proteome</keyword>
<protein>
    <submittedName>
        <fullName evidence="2">Methyltransferase type 11</fullName>
    </submittedName>
</protein>
<gene>
    <name evidence="2" type="ORF">DPM19_19695</name>
</gene>
<dbReference type="RefSeq" id="WP_111869434.1">
    <property type="nucleotide sequence ID" value="NZ_QLYX01000009.1"/>
</dbReference>
<dbReference type="PANTHER" id="PTHR43591">
    <property type="entry name" value="METHYLTRANSFERASE"/>
    <property type="match status" value="1"/>
</dbReference>
<name>A0A365H2I9_9ACTN</name>
<dbReference type="PANTHER" id="PTHR43591:SF24">
    <property type="entry name" value="2-METHOXY-6-POLYPRENYL-1,4-BENZOQUINOL METHYLASE, MITOCHONDRIAL"/>
    <property type="match status" value="1"/>
</dbReference>
<reference evidence="2 3" key="1">
    <citation type="submission" date="2018-06" db="EMBL/GenBank/DDBJ databases">
        <title>Actinomadura craniellae sp. nov. isolated from marine sponge Craniella sp.</title>
        <authorList>
            <person name="Li L."/>
            <person name="Xu Q.H."/>
            <person name="Lin H.W."/>
            <person name="Lu Y.H."/>
        </authorList>
    </citation>
    <scope>NUCLEOTIDE SEQUENCE [LARGE SCALE GENOMIC DNA]</scope>
    <source>
        <strain evidence="2 3">LHW63021</strain>
    </source>
</reference>
<dbReference type="EMBL" id="QLYX01000009">
    <property type="protein sequence ID" value="RAY13311.1"/>
    <property type="molecule type" value="Genomic_DNA"/>
</dbReference>
<sequence>MTTAHHDRVVREFTKQSSAFGDPRLNVEFTRYLARLVDFIEPELDLADVCLEVACGTGLVSRAIAPRVRHVTALDVTPAMLEQGKRESDRDAVTNLTFTRGDATELPYLDRSFTLVITRFSLHHLEDPAAAVREMVRVSRPGAGIIVADLIRPDTAADADRLERDRDPSHRNLLTADEIVELVAAAGAEVKRIDRFDVVRPVDSWLEQTGVTPDVADRIRAELRAELDGGAETGLRPVLADGEDGEPELCLTHHHAHFAAIAP</sequence>
<dbReference type="SUPFAM" id="SSF53335">
    <property type="entry name" value="S-adenosyl-L-methionine-dependent methyltransferases"/>
    <property type="match status" value="1"/>
</dbReference>
<dbReference type="InterPro" id="IPR013216">
    <property type="entry name" value="Methyltransf_11"/>
</dbReference>
<keyword evidence="2" id="KW-0808">Transferase</keyword>
<dbReference type="OrthoDB" id="43862at2"/>
<evidence type="ECO:0000259" key="1">
    <source>
        <dbReference type="Pfam" id="PF08241"/>
    </source>
</evidence>
<dbReference type="Pfam" id="PF08241">
    <property type="entry name" value="Methyltransf_11"/>
    <property type="match status" value="1"/>
</dbReference>
<dbReference type="AlphaFoldDB" id="A0A365H2I9"/>
<dbReference type="InterPro" id="IPR029063">
    <property type="entry name" value="SAM-dependent_MTases_sf"/>
</dbReference>
<organism evidence="2 3">
    <name type="scientific">Actinomadura craniellae</name>
    <dbReference type="NCBI Taxonomy" id="2231787"/>
    <lineage>
        <taxon>Bacteria</taxon>
        <taxon>Bacillati</taxon>
        <taxon>Actinomycetota</taxon>
        <taxon>Actinomycetes</taxon>
        <taxon>Streptosporangiales</taxon>
        <taxon>Thermomonosporaceae</taxon>
        <taxon>Actinomadura</taxon>
    </lineage>
</organism>
<evidence type="ECO:0000313" key="3">
    <source>
        <dbReference type="Proteomes" id="UP000251891"/>
    </source>
</evidence>
<comment type="caution">
    <text evidence="2">The sequence shown here is derived from an EMBL/GenBank/DDBJ whole genome shotgun (WGS) entry which is preliminary data.</text>
</comment>
<accession>A0A365H2I9</accession>